<dbReference type="InterPro" id="IPR055348">
    <property type="entry name" value="DctQ"/>
</dbReference>
<reference evidence="11 12" key="1">
    <citation type="submission" date="2011-11" db="EMBL/GenBank/DDBJ databases">
        <title>Complete sequence of Spirochaeta sp. grapes.</title>
        <authorList>
            <consortium name="US DOE Joint Genome Institute"/>
            <person name="Lucas S."/>
            <person name="Han J."/>
            <person name="Lapidus A."/>
            <person name="Cheng J.-F."/>
            <person name="Goodwin L."/>
            <person name="Pitluck S."/>
            <person name="Peters L."/>
            <person name="Ovchinnikova G."/>
            <person name="Munk A.C."/>
            <person name="Detter J.C."/>
            <person name="Han C."/>
            <person name="Tapia R."/>
            <person name="Land M."/>
            <person name="Hauser L."/>
            <person name="Kyrpides N."/>
            <person name="Ivanova N."/>
            <person name="Pagani I."/>
            <person name="Ritalahtilisa K."/>
            <person name="Loeffler F."/>
            <person name="Woyke T."/>
        </authorList>
    </citation>
    <scope>NUCLEOTIDE SEQUENCE [LARGE SCALE GENOMIC DNA]</scope>
    <source>
        <strain evidence="12">ATCC BAA-1885 / DSM 22778 / Grapes</strain>
    </source>
</reference>
<feature type="transmembrane region" description="Helical" evidence="9">
    <location>
        <begin position="50"/>
        <end position="67"/>
    </location>
</feature>
<organism evidence="11 12">
    <name type="scientific">Sphaerochaeta pleomorpha (strain ATCC BAA-1885 / DSM 22778 / Grapes)</name>
    <dbReference type="NCBI Taxonomy" id="158190"/>
    <lineage>
        <taxon>Bacteria</taxon>
        <taxon>Pseudomonadati</taxon>
        <taxon>Spirochaetota</taxon>
        <taxon>Spirochaetia</taxon>
        <taxon>Spirochaetales</taxon>
        <taxon>Sphaerochaetaceae</taxon>
        <taxon>Sphaerochaeta</taxon>
    </lineage>
</organism>
<dbReference type="InterPro" id="IPR007387">
    <property type="entry name" value="TRAP_DctQ"/>
</dbReference>
<dbReference type="Proteomes" id="UP000005632">
    <property type="component" value="Chromosome"/>
</dbReference>
<evidence type="ECO:0000259" key="10">
    <source>
        <dbReference type="Pfam" id="PF04290"/>
    </source>
</evidence>
<dbReference type="RefSeq" id="WP_014269982.1">
    <property type="nucleotide sequence ID" value="NC_016633.1"/>
</dbReference>
<evidence type="ECO:0000313" key="11">
    <source>
        <dbReference type="EMBL" id="AEV29133.1"/>
    </source>
</evidence>
<evidence type="ECO:0000256" key="6">
    <source>
        <dbReference type="ARBA" id="ARBA00022989"/>
    </source>
</evidence>
<dbReference type="KEGG" id="sgp:SpiGrapes_1320"/>
<feature type="transmembrane region" description="Helical" evidence="9">
    <location>
        <begin position="130"/>
        <end position="149"/>
    </location>
</feature>
<name>G8QTV7_SPHPG</name>
<dbReference type="PANTHER" id="PTHR35011">
    <property type="entry name" value="2,3-DIKETO-L-GULONATE TRAP TRANSPORTER SMALL PERMEASE PROTEIN YIAM"/>
    <property type="match status" value="1"/>
</dbReference>
<protein>
    <submittedName>
        <fullName evidence="11">TRAP-type C4-dicarboxylate transport system, small permease component</fullName>
    </submittedName>
</protein>
<gene>
    <name evidence="11" type="ordered locus">SpiGrapes_1320</name>
</gene>
<keyword evidence="7 9" id="KW-0472">Membrane</keyword>
<keyword evidence="3" id="KW-1003">Cell membrane</keyword>
<dbReference type="GO" id="GO:0005886">
    <property type="term" value="C:plasma membrane"/>
    <property type="evidence" value="ECO:0007669"/>
    <property type="project" value="UniProtKB-SubCell"/>
</dbReference>
<evidence type="ECO:0000256" key="9">
    <source>
        <dbReference type="SAM" id="Phobius"/>
    </source>
</evidence>
<dbReference type="STRING" id="158190.SpiGrapes_1320"/>
<dbReference type="EMBL" id="CP003155">
    <property type="protein sequence ID" value="AEV29133.1"/>
    <property type="molecule type" value="Genomic_DNA"/>
</dbReference>
<evidence type="ECO:0000256" key="4">
    <source>
        <dbReference type="ARBA" id="ARBA00022519"/>
    </source>
</evidence>
<evidence type="ECO:0000256" key="8">
    <source>
        <dbReference type="ARBA" id="ARBA00038436"/>
    </source>
</evidence>
<dbReference type="eggNOG" id="COG3090">
    <property type="taxonomic scope" value="Bacteria"/>
</dbReference>
<dbReference type="AlphaFoldDB" id="G8QTV7"/>
<evidence type="ECO:0000256" key="2">
    <source>
        <dbReference type="ARBA" id="ARBA00022448"/>
    </source>
</evidence>
<keyword evidence="5 9" id="KW-0812">Transmembrane</keyword>
<feature type="transmembrane region" description="Helical" evidence="9">
    <location>
        <begin position="12"/>
        <end position="30"/>
    </location>
</feature>
<evidence type="ECO:0000313" key="12">
    <source>
        <dbReference type="Proteomes" id="UP000005632"/>
    </source>
</evidence>
<accession>G8QTV7</accession>
<evidence type="ECO:0000256" key="5">
    <source>
        <dbReference type="ARBA" id="ARBA00022692"/>
    </source>
</evidence>
<dbReference type="Pfam" id="PF04290">
    <property type="entry name" value="DctQ"/>
    <property type="match status" value="1"/>
</dbReference>
<dbReference type="OrthoDB" id="2048439at2"/>
<evidence type="ECO:0000256" key="7">
    <source>
        <dbReference type="ARBA" id="ARBA00023136"/>
    </source>
</evidence>
<dbReference type="HOGENOM" id="CLU_1616102_0_0_12"/>
<feature type="transmembrane region" description="Helical" evidence="9">
    <location>
        <begin position="88"/>
        <end position="110"/>
    </location>
</feature>
<keyword evidence="2" id="KW-0813">Transport</keyword>
<keyword evidence="12" id="KW-1185">Reference proteome</keyword>
<comment type="similarity">
    <text evidence="8">Belongs to the TRAP transporter small permease family.</text>
</comment>
<evidence type="ECO:0000256" key="1">
    <source>
        <dbReference type="ARBA" id="ARBA00004429"/>
    </source>
</evidence>
<keyword evidence="6 9" id="KW-1133">Transmembrane helix</keyword>
<sequence>MKVVKKILDGFVKAVSVSLMCLVAGIVLLMLNELFLRNFLDKSFRGMTELAGFMFLWMAFLGIIVLYDQNRLISLDMIYVRTKEPVTTIFWFLHKVIALCLGVIMVASFVGLYPYVSTEYFSSMPHFAKVWQYLPLAIAGGFLCIKSVYEIIEKIRTLRNPEQPVLEVAK</sequence>
<evidence type="ECO:0000256" key="3">
    <source>
        <dbReference type="ARBA" id="ARBA00022475"/>
    </source>
</evidence>
<proteinExistence type="inferred from homology"/>
<keyword evidence="4" id="KW-0997">Cell inner membrane</keyword>
<comment type="subcellular location">
    <subcellularLocation>
        <location evidence="1">Cell inner membrane</location>
        <topology evidence="1">Multi-pass membrane protein</topology>
    </subcellularLocation>
</comment>
<feature type="domain" description="Tripartite ATP-independent periplasmic transporters DctQ component" evidence="10">
    <location>
        <begin position="26"/>
        <end position="156"/>
    </location>
</feature>